<feature type="region of interest" description="Disordered" evidence="10">
    <location>
        <begin position="198"/>
        <end position="273"/>
    </location>
</feature>
<dbReference type="STRING" id="1664694.A0A0N1HYD9"/>
<evidence type="ECO:0000256" key="2">
    <source>
        <dbReference type="ARBA" id="ARBA00007891"/>
    </source>
</evidence>
<evidence type="ECO:0000256" key="7">
    <source>
        <dbReference type="ARBA" id="ARBA00022927"/>
    </source>
</evidence>
<feature type="compositionally biased region" description="Polar residues" evidence="10">
    <location>
        <begin position="258"/>
        <end position="273"/>
    </location>
</feature>
<reference evidence="11 12" key="1">
    <citation type="submission" date="2015-06" db="EMBL/GenBank/DDBJ databases">
        <title>Draft genome of the ant-associated black yeast Phialophora attae CBS 131958.</title>
        <authorList>
            <person name="Moreno L.F."/>
            <person name="Stielow B.J."/>
            <person name="de Hoog S."/>
            <person name="Vicente V.A."/>
            <person name="Weiss V.A."/>
            <person name="de Vries M."/>
            <person name="Cruz L.M."/>
            <person name="Souza E.M."/>
        </authorList>
    </citation>
    <scope>NUCLEOTIDE SEQUENCE [LARGE SCALE GENOMIC DNA]</scope>
    <source>
        <strain evidence="11 12">CBS 131958</strain>
    </source>
</reference>
<dbReference type="PANTHER" id="PTHR13050">
    <property type="entry name" value="USE1-LIKE PROTEIN"/>
    <property type="match status" value="1"/>
</dbReference>
<evidence type="ECO:0000256" key="1">
    <source>
        <dbReference type="ARBA" id="ARBA00004163"/>
    </source>
</evidence>
<evidence type="ECO:0000256" key="4">
    <source>
        <dbReference type="ARBA" id="ARBA00022692"/>
    </source>
</evidence>
<dbReference type="AlphaFoldDB" id="A0A0N1HYD9"/>
<protein>
    <recommendedName>
        <fullName evidence="13">t-SNARE coiled-coil homology domain-containing protein</fullName>
    </recommendedName>
</protein>
<dbReference type="GeneID" id="28739274"/>
<dbReference type="VEuPathDB" id="FungiDB:AB675_7056"/>
<comment type="similarity">
    <text evidence="2">Belongs to the USE1 family.</text>
</comment>
<keyword evidence="12" id="KW-1185">Reference proteome</keyword>
<comment type="subcellular location">
    <subcellularLocation>
        <location evidence="1">Endoplasmic reticulum membrane</location>
        <topology evidence="1">Single-pass type IV membrane protein</topology>
    </subcellularLocation>
</comment>
<comment type="caution">
    <text evidence="11">The sequence shown here is derived from an EMBL/GenBank/DDBJ whole genome shotgun (WGS) entry which is preliminary data.</text>
</comment>
<evidence type="ECO:0000256" key="9">
    <source>
        <dbReference type="ARBA" id="ARBA00023136"/>
    </source>
</evidence>
<evidence type="ECO:0000256" key="3">
    <source>
        <dbReference type="ARBA" id="ARBA00022448"/>
    </source>
</evidence>
<evidence type="ECO:0008006" key="13">
    <source>
        <dbReference type="Google" id="ProtNLM"/>
    </source>
</evidence>
<organism evidence="11 12">
    <name type="scientific">Cyphellophora attinorum</name>
    <dbReference type="NCBI Taxonomy" id="1664694"/>
    <lineage>
        <taxon>Eukaryota</taxon>
        <taxon>Fungi</taxon>
        <taxon>Dikarya</taxon>
        <taxon>Ascomycota</taxon>
        <taxon>Pezizomycotina</taxon>
        <taxon>Eurotiomycetes</taxon>
        <taxon>Chaetothyriomycetidae</taxon>
        <taxon>Chaetothyriales</taxon>
        <taxon>Cyphellophoraceae</taxon>
        <taxon>Cyphellophora</taxon>
    </lineage>
</organism>
<keyword evidence="8" id="KW-1133">Transmembrane helix</keyword>
<dbReference type="GO" id="GO:0031201">
    <property type="term" value="C:SNARE complex"/>
    <property type="evidence" value="ECO:0007669"/>
    <property type="project" value="TreeGrafter"/>
</dbReference>
<dbReference type="OrthoDB" id="3231855at2759"/>
<keyword evidence="7" id="KW-0653">Protein transport</keyword>
<keyword evidence="6" id="KW-0931">ER-Golgi transport</keyword>
<evidence type="ECO:0000313" key="12">
    <source>
        <dbReference type="Proteomes" id="UP000038010"/>
    </source>
</evidence>
<dbReference type="GO" id="GO:0005484">
    <property type="term" value="F:SNAP receptor activity"/>
    <property type="evidence" value="ECO:0007669"/>
    <property type="project" value="TreeGrafter"/>
</dbReference>
<dbReference type="GO" id="GO:0015031">
    <property type="term" value="P:protein transport"/>
    <property type="evidence" value="ECO:0007669"/>
    <property type="project" value="UniProtKB-KW"/>
</dbReference>
<dbReference type="GO" id="GO:0005789">
    <property type="term" value="C:endoplasmic reticulum membrane"/>
    <property type="evidence" value="ECO:0007669"/>
    <property type="project" value="UniProtKB-SubCell"/>
</dbReference>
<evidence type="ECO:0000256" key="6">
    <source>
        <dbReference type="ARBA" id="ARBA00022892"/>
    </source>
</evidence>
<dbReference type="PANTHER" id="PTHR13050:SF7">
    <property type="entry name" value="VESICLE TRANSPORT PROTEIN USE1"/>
    <property type="match status" value="1"/>
</dbReference>
<evidence type="ECO:0000256" key="10">
    <source>
        <dbReference type="SAM" id="MobiDB-lite"/>
    </source>
</evidence>
<evidence type="ECO:0000256" key="8">
    <source>
        <dbReference type="ARBA" id="ARBA00022989"/>
    </source>
</evidence>
<sequence length="383" mass="43346">MSLAATLRPFSPNAPNATALRYGEFTKPGATNNTTTRSFFQDPSYLTLTRQLAHLSHLILLTPDPRSFTNNNDNEDLTPLQQQTQADLSSPLPYHRTKWLHNIDGARTLLLQLERKAQSIQGSRTRGNVQRDLVEKRGVVRKLRARVEEYARDAERERGQYRDMRRGGDEALRWTTTAASTDEGEPETLWDVLVQQREEKRKRNAPEQDPSAVDADTEATSLTEDDTTEKEERDRDALLHTSSTLTRRRGTEQETFDKANSTSFKPPTTNSNLSAHEKTLLSASRDQEDLSTSLLSMAAQLKQQAKAFQFSLDQDQGILGRAMEGLDRNIGGMEAASKNMQFLKRMSEGEGWLGRMKLYAMIGGMWRRRSYWCLLGRSCGSSK</sequence>
<keyword evidence="3" id="KW-0813">Transport</keyword>
<keyword evidence="5" id="KW-0256">Endoplasmic reticulum</keyword>
<dbReference type="GO" id="GO:0006890">
    <property type="term" value="P:retrograde vesicle-mediated transport, Golgi to endoplasmic reticulum"/>
    <property type="evidence" value="ECO:0007669"/>
    <property type="project" value="TreeGrafter"/>
</dbReference>
<dbReference type="EMBL" id="LFJN01000005">
    <property type="protein sequence ID" value="KPI43403.1"/>
    <property type="molecule type" value="Genomic_DNA"/>
</dbReference>
<dbReference type="RefSeq" id="XP_018003366.1">
    <property type="nucleotide sequence ID" value="XM_018147394.1"/>
</dbReference>
<evidence type="ECO:0000256" key="5">
    <source>
        <dbReference type="ARBA" id="ARBA00022824"/>
    </source>
</evidence>
<name>A0A0N1HYD9_9EURO</name>
<evidence type="ECO:0000313" key="11">
    <source>
        <dbReference type="EMBL" id="KPI43403.1"/>
    </source>
</evidence>
<dbReference type="Proteomes" id="UP000038010">
    <property type="component" value="Unassembled WGS sequence"/>
</dbReference>
<keyword evidence="4" id="KW-0812">Transmembrane</keyword>
<dbReference type="InterPro" id="IPR019150">
    <property type="entry name" value="Vesicle_transport_protein_Use1"/>
</dbReference>
<proteinExistence type="inferred from homology"/>
<accession>A0A0N1HYD9</accession>
<gene>
    <name evidence="11" type="ORF">AB675_7056</name>
</gene>
<keyword evidence="9" id="KW-0472">Membrane</keyword>